<evidence type="ECO:0000313" key="6">
    <source>
        <dbReference type="EMBL" id="ESN90666.1"/>
    </source>
</evidence>
<dbReference type="PANTHER" id="PTHR10825:SF29">
    <property type="entry name" value="POLYCOMB GROUP RING FINGER PROTEIN 1"/>
    <property type="match status" value="1"/>
</dbReference>
<dbReference type="Gene3D" id="3.30.40.10">
    <property type="entry name" value="Zinc/RING finger domain, C3HC4 (zinc finger)"/>
    <property type="match status" value="1"/>
</dbReference>
<dbReference type="GO" id="GO:0008270">
    <property type="term" value="F:zinc ion binding"/>
    <property type="evidence" value="ECO:0007669"/>
    <property type="project" value="UniProtKB-KW"/>
</dbReference>
<dbReference type="EnsemblMetazoa" id="HelroT137613">
    <property type="protein sequence ID" value="HelroP137613"/>
    <property type="gene ID" value="HelroG137613"/>
</dbReference>
<evidence type="ECO:0000256" key="2">
    <source>
        <dbReference type="ARBA" id="ARBA00022771"/>
    </source>
</evidence>
<keyword evidence="3" id="KW-0862">Zinc</keyword>
<dbReference type="InterPro" id="IPR013083">
    <property type="entry name" value="Znf_RING/FYVE/PHD"/>
</dbReference>
<dbReference type="InterPro" id="IPR017907">
    <property type="entry name" value="Znf_RING_CS"/>
</dbReference>
<dbReference type="EMBL" id="KB097753">
    <property type="protein sequence ID" value="ESN90666.1"/>
    <property type="molecule type" value="Genomic_DNA"/>
</dbReference>
<feature type="domain" description="RING-type" evidence="5">
    <location>
        <begin position="13"/>
        <end position="52"/>
    </location>
</feature>
<organism evidence="7 8">
    <name type="scientific">Helobdella robusta</name>
    <name type="common">Californian leech</name>
    <dbReference type="NCBI Taxonomy" id="6412"/>
    <lineage>
        <taxon>Eukaryota</taxon>
        <taxon>Metazoa</taxon>
        <taxon>Spiralia</taxon>
        <taxon>Lophotrochozoa</taxon>
        <taxon>Annelida</taxon>
        <taxon>Clitellata</taxon>
        <taxon>Hirudinea</taxon>
        <taxon>Rhynchobdellida</taxon>
        <taxon>Glossiphoniidae</taxon>
        <taxon>Helobdella</taxon>
    </lineage>
</organism>
<reference evidence="8" key="1">
    <citation type="submission" date="2012-12" db="EMBL/GenBank/DDBJ databases">
        <authorList>
            <person name="Hellsten U."/>
            <person name="Grimwood J."/>
            <person name="Chapman J.A."/>
            <person name="Shapiro H."/>
            <person name="Aerts A."/>
            <person name="Otillar R.P."/>
            <person name="Terry A.Y."/>
            <person name="Boore J.L."/>
            <person name="Simakov O."/>
            <person name="Marletaz F."/>
            <person name="Cho S.-J."/>
            <person name="Edsinger-Gonzales E."/>
            <person name="Havlak P."/>
            <person name="Kuo D.-H."/>
            <person name="Larsson T."/>
            <person name="Lv J."/>
            <person name="Arendt D."/>
            <person name="Savage R."/>
            <person name="Osoegawa K."/>
            <person name="de Jong P."/>
            <person name="Lindberg D.R."/>
            <person name="Seaver E.C."/>
            <person name="Weisblat D.A."/>
            <person name="Putnam N.H."/>
            <person name="Grigoriev I.V."/>
            <person name="Rokhsar D.S."/>
        </authorList>
    </citation>
    <scope>NUCLEOTIDE SEQUENCE</scope>
</reference>
<dbReference type="SUPFAM" id="SSF57850">
    <property type="entry name" value="RING/U-box"/>
    <property type="match status" value="1"/>
</dbReference>
<evidence type="ECO:0000256" key="3">
    <source>
        <dbReference type="ARBA" id="ARBA00022833"/>
    </source>
</evidence>
<dbReference type="PROSITE" id="PS50089">
    <property type="entry name" value="ZF_RING_2"/>
    <property type="match status" value="1"/>
</dbReference>
<accession>T1EIL7</accession>
<dbReference type="PANTHER" id="PTHR10825">
    <property type="entry name" value="RING FINGER DOMAIN-CONTAINING, POLYCOMB GROUP COMPONENT"/>
    <property type="match status" value="1"/>
</dbReference>
<keyword evidence="2 4" id="KW-0863">Zinc-finger</keyword>
<dbReference type="eggNOG" id="KOG2660">
    <property type="taxonomic scope" value="Eukaryota"/>
</dbReference>
<dbReference type="EMBL" id="AMQM01002342">
    <property type="status" value="NOT_ANNOTATED_CDS"/>
    <property type="molecule type" value="Genomic_DNA"/>
</dbReference>
<dbReference type="OrthoDB" id="1305878at2759"/>
<evidence type="ECO:0000313" key="7">
    <source>
        <dbReference type="EnsemblMetazoa" id="HelroP137613"/>
    </source>
</evidence>
<dbReference type="GeneID" id="20196417"/>
<dbReference type="InterPro" id="IPR001841">
    <property type="entry name" value="Znf_RING"/>
</dbReference>
<dbReference type="Proteomes" id="UP000015101">
    <property type="component" value="Unassembled WGS sequence"/>
</dbReference>
<evidence type="ECO:0000259" key="5">
    <source>
        <dbReference type="PROSITE" id="PS50089"/>
    </source>
</evidence>
<dbReference type="SMART" id="SM00184">
    <property type="entry name" value="RING"/>
    <property type="match status" value="1"/>
</dbReference>
<dbReference type="CTD" id="20196417"/>
<proteinExistence type="predicted"/>
<dbReference type="RefSeq" id="XP_009031554.1">
    <property type="nucleotide sequence ID" value="XM_009033306.1"/>
</dbReference>
<reference evidence="6 8" key="2">
    <citation type="journal article" date="2013" name="Nature">
        <title>Insights into bilaterian evolution from three spiralian genomes.</title>
        <authorList>
            <person name="Simakov O."/>
            <person name="Marletaz F."/>
            <person name="Cho S.J."/>
            <person name="Edsinger-Gonzales E."/>
            <person name="Havlak P."/>
            <person name="Hellsten U."/>
            <person name="Kuo D.H."/>
            <person name="Larsson T."/>
            <person name="Lv J."/>
            <person name="Arendt D."/>
            <person name="Savage R."/>
            <person name="Osoegawa K."/>
            <person name="de Jong P."/>
            <person name="Grimwood J."/>
            <person name="Chapman J.A."/>
            <person name="Shapiro H."/>
            <person name="Aerts A."/>
            <person name="Otillar R.P."/>
            <person name="Terry A.Y."/>
            <person name="Boore J.L."/>
            <person name="Grigoriev I.V."/>
            <person name="Lindberg D.R."/>
            <person name="Seaver E.C."/>
            <person name="Weisblat D.A."/>
            <person name="Putnam N.H."/>
            <person name="Rokhsar D.S."/>
        </authorList>
    </citation>
    <scope>NUCLEOTIDE SEQUENCE</scope>
</reference>
<keyword evidence="1" id="KW-0479">Metal-binding</keyword>
<dbReference type="STRING" id="6412.T1EIL7"/>
<name>T1EIL7_HELRO</name>
<keyword evidence="8" id="KW-1185">Reference proteome</keyword>
<dbReference type="HOGENOM" id="CLU_155461_0_0_1"/>
<reference evidence="7" key="3">
    <citation type="submission" date="2015-06" db="UniProtKB">
        <authorList>
            <consortium name="EnsemblMetazoa"/>
        </authorList>
    </citation>
    <scope>IDENTIFICATION</scope>
</reference>
<dbReference type="AlphaFoldDB" id="T1EIL7"/>
<dbReference type="KEGG" id="hro:HELRODRAFT_137613"/>
<protein>
    <recommendedName>
        <fullName evidence="5">RING-type domain-containing protein</fullName>
    </recommendedName>
</protein>
<dbReference type="FunFam" id="3.30.40.10:FF:000033">
    <property type="entry name" value="Polycomb group RING finger protein 3"/>
    <property type="match status" value="1"/>
</dbReference>
<sequence>KVNLTSINKYITCSLCGGYYIDATAIVACQHTFCRSCILLYLQTSSYCPVCDRQVIVSSEICTSLSDTTLQMLVYKLLPNIM</sequence>
<dbReference type="InParanoid" id="T1EIL7"/>
<evidence type="ECO:0000256" key="4">
    <source>
        <dbReference type="PROSITE-ProRule" id="PRU00175"/>
    </source>
</evidence>
<gene>
    <name evidence="7" type="primary">20196417</name>
    <name evidence="6" type="ORF">HELRODRAFT_137613</name>
</gene>
<evidence type="ECO:0000256" key="1">
    <source>
        <dbReference type="ARBA" id="ARBA00022723"/>
    </source>
</evidence>
<dbReference type="PROSITE" id="PS00518">
    <property type="entry name" value="ZF_RING_1"/>
    <property type="match status" value="1"/>
</dbReference>
<evidence type="ECO:0000313" key="8">
    <source>
        <dbReference type="Proteomes" id="UP000015101"/>
    </source>
</evidence>
<dbReference type="GO" id="GO:0031519">
    <property type="term" value="C:PcG protein complex"/>
    <property type="evidence" value="ECO:0007669"/>
    <property type="project" value="UniProtKB-ARBA"/>
</dbReference>
<dbReference type="Pfam" id="PF13923">
    <property type="entry name" value="zf-C3HC4_2"/>
    <property type="match status" value="1"/>
</dbReference>